<protein>
    <submittedName>
        <fullName evidence="1">DsrH/TusB family sulfur metabolism protein</fullName>
    </submittedName>
</protein>
<organism evidence="1 2">
    <name type="scientific">Psychrosphaera aquimarina</name>
    <dbReference type="NCBI Taxonomy" id="2044854"/>
    <lineage>
        <taxon>Bacteria</taxon>
        <taxon>Pseudomonadati</taxon>
        <taxon>Pseudomonadota</taxon>
        <taxon>Gammaproteobacteria</taxon>
        <taxon>Alteromonadales</taxon>
        <taxon>Pseudoalteromonadaceae</taxon>
        <taxon>Psychrosphaera</taxon>
    </lineage>
</organism>
<keyword evidence="2" id="KW-1185">Reference proteome</keyword>
<proteinExistence type="predicted"/>
<dbReference type="Pfam" id="PF04077">
    <property type="entry name" value="DsrH"/>
    <property type="match status" value="1"/>
</dbReference>
<gene>
    <name evidence="1" type="ORF">RT723_16310</name>
</gene>
<dbReference type="Gene3D" id="3.40.1260.10">
    <property type="entry name" value="DsrEFH-like"/>
    <property type="match status" value="1"/>
</dbReference>
<comment type="caution">
    <text evidence="1">The sequence shown here is derived from an EMBL/GenBank/DDBJ whole genome shotgun (WGS) entry which is preliminary data.</text>
</comment>
<sequence length="89" mass="10114">MNQTTLHLIFSPDAWTKAKPLVDVNDQVLLLQDAVYLVAKNDLGHNCKQVFVRQLDMSARNIHPAADYIVIDDTKWVELTTAAHNLISW</sequence>
<dbReference type="InterPro" id="IPR027396">
    <property type="entry name" value="DsrEFH-like"/>
</dbReference>
<evidence type="ECO:0000313" key="2">
    <source>
        <dbReference type="Proteomes" id="UP001257914"/>
    </source>
</evidence>
<reference evidence="1 2" key="1">
    <citation type="submission" date="2023-10" db="EMBL/GenBank/DDBJ databases">
        <title>Psychrosphaera aquimaarina strain SW33 isolated from seawater.</title>
        <authorList>
            <person name="Bayburt H."/>
            <person name="Kim J.M."/>
            <person name="Choi B.J."/>
            <person name="Jeon C.O."/>
        </authorList>
    </citation>
    <scope>NUCLEOTIDE SEQUENCE [LARGE SCALE GENOMIC DNA]</scope>
    <source>
        <strain evidence="1 2">KCTC 52743</strain>
    </source>
</reference>
<dbReference type="SUPFAM" id="SSF75169">
    <property type="entry name" value="DsrEFH-like"/>
    <property type="match status" value="1"/>
</dbReference>
<dbReference type="RefSeq" id="WP_315948195.1">
    <property type="nucleotide sequence ID" value="NZ_JAWCUA010000010.1"/>
</dbReference>
<name>A0ABU3R4A8_9GAMM</name>
<evidence type="ECO:0000313" key="1">
    <source>
        <dbReference type="EMBL" id="MDU0114527.1"/>
    </source>
</evidence>
<dbReference type="Proteomes" id="UP001257914">
    <property type="component" value="Unassembled WGS sequence"/>
</dbReference>
<dbReference type="EMBL" id="JAWCUA010000010">
    <property type="protein sequence ID" value="MDU0114527.1"/>
    <property type="molecule type" value="Genomic_DNA"/>
</dbReference>
<dbReference type="InterPro" id="IPR007215">
    <property type="entry name" value="Sulphur_relay_TusB/DsrH"/>
</dbReference>
<accession>A0ABU3R4A8</accession>